<comment type="caution">
    <text evidence="4">The sequence shown here is derived from an EMBL/GenBank/DDBJ whole genome shotgun (WGS) entry which is preliminary data.</text>
</comment>
<gene>
    <name evidence="4" type="ORF">AEA09_18035</name>
</gene>
<dbReference type="PANTHER" id="PTHR43308">
    <property type="entry name" value="OUTER MEMBRANE PROTEIN ALPHA-RELATED"/>
    <property type="match status" value="1"/>
</dbReference>
<evidence type="ECO:0000256" key="2">
    <source>
        <dbReference type="SAM" id="SignalP"/>
    </source>
</evidence>
<feature type="domain" description="SLH" evidence="3">
    <location>
        <begin position="85"/>
        <end position="146"/>
    </location>
</feature>
<dbReference type="Proteomes" id="UP000050668">
    <property type="component" value="Unassembled WGS sequence"/>
</dbReference>
<feature type="signal peptide" evidence="2">
    <location>
        <begin position="1"/>
        <end position="20"/>
    </location>
</feature>
<protein>
    <recommendedName>
        <fullName evidence="3">SLH domain-containing protein</fullName>
    </recommendedName>
</protein>
<feature type="domain" description="SLH" evidence="3">
    <location>
        <begin position="24"/>
        <end position="84"/>
    </location>
</feature>
<dbReference type="PANTHER" id="PTHR43308:SF5">
    <property type="entry name" value="S-LAYER PROTEIN _ PEPTIDOGLYCAN ENDO-BETA-N-ACETYLGLUCOSAMINIDASE"/>
    <property type="match status" value="1"/>
</dbReference>
<proteinExistence type="predicted"/>
<keyword evidence="1 2" id="KW-0732">Signal</keyword>
<evidence type="ECO:0000259" key="3">
    <source>
        <dbReference type="PROSITE" id="PS51272"/>
    </source>
</evidence>
<accession>A0ABR5JX75</accession>
<dbReference type="EMBL" id="LGRV01000007">
    <property type="protein sequence ID" value="KOS66766.1"/>
    <property type="molecule type" value="Genomic_DNA"/>
</dbReference>
<dbReference type="Pfam" id="PF00395">
    <property type="entry name" value="SLH"/>
    <property type="match status" value="3"/>
</dbReference>
<evidence type="ECO:0000313" key="4">
    <source>
        <dbReference type="EMBL" id="KOS66766.1"/>
    </source>
</evidence>
<evidence type="ECO:0000313" key="5">
    <source>
        <dbReference type="Proteomes" id="UP000050668"/>
    </source>
</evidence>
<feature type="chain" id="PRO_5045635171" description="SLH domain-containing protein" evidence="2">
    <location>
        <begin position="21"/>
        <end position="210"/>
    </location>
</feature>
<keyword evidence="5" id="KW-1185">Reference proteome</keyword>
<name>A0ABR5JX75_9BACI</name>
<organism evidence="4 5">
    <name type="scientific">Lysinibacillus contaminans</name>
    <dbReference type="NCBI Taxonomy" id="1293441"/>
    <lineage>
        <taxon>Bacteria</taxon>
        <taxon>Bacillati</taxon>
        <taxon>Bacillota</taxon>
        <taxon>Bacilli</taxon>
        <taxon>Bacillales</taxon>
        <taxon>Bacillaceae</taxon>
        <taxon>Lysinibacillus</taxon>
    </lineage>
</organism>
<reference evidence="5" key="1">
    <citation type="submission" date="2015-07" db="EMBL/GenBank/DDBJ databases">
        <title>Fjat-14205 dsm 2895.</title>
        <authorList>
            <person name="Liu B."/>
            <person name="Wang J."/>
            <person name="Zhu Y."/>
            <person name="Liu G."/>
            <person name="Chen Q."/>
            <person name="Chen Z."/>
            <person name="Lan J."/>
            <person name="Che J."/>
            <person name="Ge C."/>
            <person name="Shi H."/>
            <person name="Pan Z."/>
            <person name="Liu X."/>
        </authorList>
    </citation>
    <scope>NUCLEOTIDE SEQUENCE [LARGE SCALE GENOMIC DNA]</scope>
    <source>
        <strain evidence="5">DSM 25560</strain>
    </source>
</reference>
<dbReference type="InterPro" id="IPR051465">
    <property type="entry name" value="Cell_Envelope_Struct_Comp"/>
</dbReference>
<dbReference type="PROSITE" id="PS51272">
    <property type="entry name" value="SLH"/>
    <property type="match status" value="2"/>
</dbReference>
<dbReference type="InterPro" id="IPR001119">
    <property type="entry name" value="SLH_dom"/>
</dbReference>
<evidence type="ECO:0000256" key="1">
    <source>
        <dbReference type="ARBA" id="ARBA00022729"/>
    </source>
</evidence>
<sequence>MSLSASVLVGSFVYAVPATATSMPFTDVKNEGSEVELYKAVSDLYSRGVVFGTTSTTFSPYENLTRGEAATFLAEALQLDTRNIENPGFEDVPTSHNYYGPIAALAANNIIQKGENYNPNSPITRSQMAKILTLGFQLEQATKLSAPFSDFTSDTETNEYIQTLVNYSITQGITTTQFSPYTNVKRGQMSLFIYRTLEKFEEDFYITEIE</sequence>